<evidence type="ECO:0000313" key="9">
    <source>
        <dbReference type="Proteomes" id="UP000230605"/>
    </source>
</evidence>
<evidence type="ECO:0000313" key="7">
    <source>
        <dbReference type="EMBL" id="PIB00997.1"/>
    </source>
</evidence>
<gene>
    <name evidence="7" type="ORF">CB0940_01571</name>
    <name evidence="8" type="ORF">RHO25_001620</name>
</gene>
<name>A0A2G5I867_CERBT</name>
<dbReference type="PROSITE" id="PS00518">
    <property type="entry name" value="ZF_RING_1"/>
    <property type="match status" value="1"/>
</dbReference>
<evidence type="ECO:0000259" key="6">
    <source>
        <dbReference type="PROSITE" id="PS50089"/>
    </source>
</evidence>
<evidence type="ECO:0000256" key="2">
    <source>
        <dbReference type="ARBA" id="ARBA00022771"/>
    </source>
</evidence>
<dbReference type="InterPro" id="IPR013083">
    <property type="entry name" value="Znf_RING/FYVE/PHD"/>
</dbReference>
<keyword evidence="3" id="KW-0862">Zinc</keyword>
<dbReference type="AlphaFoldDB" id="A0A2G5I867"/>
<evidence type="ECO:0000256" key="4">
    <source>
        <dbReference type="PROSITE-ProRule" id="PRU00175"/>
    </source>
</evidence>
<accession>A0A2G5I867</accession>
<evidence type="ECO:0000313" key="8">
    <source>
        <dbReference type="EMBL" id="WPA97012.1"/>
    </source>
</evidence>
<evidence type="ECO:0000256" key="1">
    <source>
        <dbReference type="ARBA" id="ARBA00022723"/>
    </source>
</evidence>
<organism evidence="7 9">
    <name type="scientific">Cercospora beticola</name>
    <name type="common">Sugarbeet leaf spot fungus</name>
    <dbReference type="NCBI Taxonomy" id="122368"/>
    <lineage>
        <taxon>Eukaryota</taxon>
        <taxon>Fungi</taxon>
        <taxon>Dikarya</taxon>
        <taxon>Ascomycota</taxon>
        <taxon>Pezizomycotina</taxon>
        <taxon>Dothideomycetes</taxon>
        <taxon>Dothideomycetidae</taxon>
        <taxon>Mycosphaerellales</taxon>
        <taxon>Mycosphaerellaceae</taxon>
        <taxon>Cercospora</taxon>
    </lineage>
</organism>
<feature type="region of interest" description="Disordered" evidence="5">
    <location>
        <begin position="178"/>
        <end position="213"/>
    </location>
</feature>
<dbReference type="PANTHER" id="PTHR15315:SF26">
    <property type="entry name" value="E3 UBIQUITIN-PROTEIN LIGASE NRDP1"/>
    <property type="match status" value="1"/>
</dbReference>
<reference evidence="8 10" key="2">
    <citation type="submission" date="2023-09" db="EMBL/GenBank/DDBJ databases">
        <title>Complete-Gapless Cercospora beticola genome.</title>
        <authorList>
            <person name="Wyatt N.A."/>
            <person name="Spanner R.E."/>
            <person name="Bolton M.D."/>
        </authorList>
    </citation>
    <scope>NUCLEOTIDE SEQUENCE [LARGE SCALE GENOMIC DNA]</scope>
    <source>
        <strain evidence="8">Cb09-40</strain>
    </source>
</reference>
<dbReference type="OrthoDB" id="6105938at2759"/>
<dbReference type="EMBL" id="CP134184">
    <property type="protein sequence ID" value="WPA97012.1"/>
    <property type="molecule type" value="Genomic_DNA"/>
</dbReference>
<feature type="region of interest" description="Disordered" evidence="5">
    <location>
        <begin position="1"/>
        <end position="30"/>
    </location>
</feature>
<feature type="compositionally biased region" description="Polar residues" evidence="5">
    <location>
        <begin position="122"/>
        <end position="151"/>
    </location>
</feature>
<dbReference type="PROSITE" id="PS50089">
    <property type="entry name" value="ZF_RING_2"/>
    <property type="match status" value="1"/>
</dbReference>
<dbReference type="Proteomes" id="UP000230605">
    <property type="component" value="Chromosome 1"/>
</dbReference>
<dbReference type="GO" id="GO:0008270">
    <property type="term" value="F:zinc ion binding"/>
    <property type="evidence" value="ECO:0007669"/>
    <property type="project" value="UniProtKB-KW"/>
</dbReference>
<protein>
    <recommendedName>
        <fullName evidence="6">RING-type domain-containing protein</fullName>
    </recommendedName>
</protein>
<evidence type="ECO:0000256" key="5">
    <source>
        <dbReference type="SAM" id="MobiDB-lite"/>
    </source>
</evidence>
<sequence length="442" mass="49119">MKHSAAGEPANDMLTAQYTPVSHEEERPRALSPRSTSFFAWRGRKKKSRPRQAAALFIEYGLEPGDRTQGYDKICNICREGVRGPVVTVCKHTYCFSCIYTWLGRSSLCPDCRQQLKRDWTSDSNTSNTVTPTKGSTERNSTSHEIGTPQSLPIPKSGYYFRARSPDVQELSNRLAALTRHDAAPRTSQDTTSTTSTTSSGSQGSRTWCLQRRSPLRNQAADLNLSYQLRDYNHSSESHRRRNDEQAYTTASSVKSVSPEPPSRVKTPSPPSPMLDTFRADKRPHSPPRRPIQDRHPPPVPTITTITINADELLGTMYRMETKLLSKEDLPPLPIRCRAMSKCVWREWRELLHAYQGHEMTIEALIQALIASFQKTVVDYGWATDWTELDEAFVKVMQRIAWSVASSAAPAAAPAAPTAASLAETAGPTGVVGEATSNQGVL</sequence>
<dbReference type="Pfam" id="PF13923">
    <property type="entry name" value="zf-C3HC4_2"/>
    <property type="match status" value="1"/>
</dbReference>
<evidence type="ECO:0000313" key="10">
    <source>
        <dbReference type="Proteomes" id="UP001302367"/>
    </source>
</evidence>
<dbReference type="SUPFAM" id="SSF57850">
    <property type="entry name" value="RING/U-box"/>
    <property type="match status" value="1"/>
</dbReference>
<dbReference type="SMART" id="SM00184">
    <property type="entry name" value="RING"/>
    <property type="match status" value="1"/>
</dbReference>
<evidence type="ECO:0000256" key="3">
    <source>
        <dbReference type="ARBA" id="ARBA00022833"/>
    </source>
</evidence>
<feature type="compositionally biased region" description="Basic and acidic residues" evidence="5">
    <location>
        <begin position="233"/>
        <end position="245"/>
    </location>
</feature>
<dbReference type="EMBL" id="LKMD01000100">
    <property type="protein sequence ID" value="PIB00997.1"/>
    <property type="molecule type" value="Genomic_DNA"/>
</dbReference>
<keyword evidence="1" id="KW-0479">Metal-binding</keyword>
<feature type="region of interest" description="Disordered" evidence="5">
    <location>
        <begin position="120"/>
        <end position="159"/>
    </location>
</feature>
<proteinExistence type="predicted"/>
<keyword evidence="2 4" id="KW-0863">Zinc-finger</keyword>
<reference evidence="7 9" key="1">
    <citation type="submission" date="2015-10" db="EMBL/GenBank/DDBJ databases">
        <title>The cercosporin biosynthetic gene cluster was horizontally transferred to several fungal lineages and shown to be expanded in Cercospora beticola based on microsynteny with recipient genomes.</title>
        <authorList>
            <person name="De Jonge R."/>
            <person name="Ebert M.K."/>
            <person name="Suttle J.C."/>
            <person name="Jurick Ii W.M."/>
            <person name="Secor G.A."/>
            <person name="Thomma B.P."/>
            <person name="Van De Peer Y."/>
            <person name="Bolton M.D."/>
        </authorList>
    </citation>
    <scope>NUCLEOTIDE SEQUENCE [LARGE SCALE GENOMIC DNA]</scope>
    <source>
        <strain evidence="7 9">09-40</strain>
    </source>
</reference>
<feature type="domain" description="RING-type" evidence="6">
    <location>
        <begin position="75"/>
        <end position="113"/>
    </location>
</feature>
<dbReference type="Gene3D" id="3.30.40.10">
    <property type="entry name" value="Zinc/RING finger domain, C3HC4 (zinc finger)"/>
    <property type="match status" value="1"/>
</dbReference>
<keyword evidence="10" id="KW-1185">Reference proteome</keyword>
<dbReference type="Proteomes" id="UP001302367">
    <property type="component" value="Chromosome 1"/>
</dbReference>
<dbReference type="PANTHER" id="PTHR15315">
    <property type="entry name" value="RING FINGER PROTEIN 41, 151"/>
    <property type="match status" value="1"/>
</dbReference>
<feature type="compositionally biased region" description="Low complexity" evidence="5">
    <location>
        <begin position="186"/>
        <end position="207"/>
    </location>
</feature>
<dbReference type="InterPro" id="IPR001841">
    <property type="entry name" value="Znf_RING"/>
</dbReference>
<feature type="region of interest" description="Disordered" evidence="5">
    <location>
        <begin position="233"/>
        <end position="303"/>
    </location>
</feature>
<dbReference type="InterPro" id="IPR017907">
    <property type="entry name" value="Znf_RING_CS"/>
</dbReference>